<protein>
    <submittedName>
        <fullName evidence="6">Response regulator receiver sensor signal transduction histidine kinase</fullName>
    </submittedName>
</protein>
<dbReference type="RefSeq" id="WP_015179385.1">
    <property type="nucleotide sequence ID" value="NC_019729.1"/>
</dbReference>
<sequence length="343" mass="38296">MKKNLSFTREESILVIDDCPENLKLLSGILSAAGYKVHLAPSGKLALNFIKANLPDLILLDIMMPHMDGYEVCEQLKATPKTQDIPIIFISALQEVFDKVKAFSLGGIDYITKPFQQQEVLVRVENQLRLRRMSKQLIDQNILEERNRMAREIHDTLAQTFAGIIIHLGSAERVIAANPEQAQGHMKTVCELARSGLAEARRSVESLRPQLLEDGDLYSALNQIAKQMSSDTDTQTIVEVVGPAYSLPLEVENNLLRIGQEALTNTFKYAKATAIKIELVYETSKFLLRVQDNGEGFDTESLCFRNGFGLLGMRERADRINAQLTVNSHPGDGTEVIVSVNRQ</sequence>
<dbReference type="InterPro" id="IPR036890">
    <property type="entry name" value="HATPase_C_sf"/>
</dbReference>
<dbReference type="Gene3D" id="3.30.565.10">
    <property type="entry name" value="Histidine kinase-like ATPase, C-terminal domain"/>
    <property type="match status" value="1"/>
</dbReference>
<keyword evidence="1" id="KW-0808">Transferase</keyword>
<evidence type="ECO:0000256" key="1">
    <source>
        <dbReference type="ARBA" id="ARBA00022679"/>
    </source>
</evidence>
<dbReference type="Pfam" id="PF02518">
    <property type="entry name" value="HATPase_c"/>
    <property type="match status" value="1"/>
</dbReference>
<dbReference type="PROSITE" id="PS50110">
    <property type="entry name" value="RESPONSE_REGULATORY"/>
    <property type="match status" value="1"/>
</dbReference>
<dbReference type="PANTHER" id="PTHR24421:SF62">
    <property type="entry name" value="SENSORY TRANSDUCTION HISTIDINE KINASE"/>
    <property type="match status" value="1"/>
</dbReference>
<keyword evidence="4" id="KW-0597">Phosphoprotein</keyword>
<feature type="modified residue" description="4-aspartylphosphate" evidence="4">
    <location>
        <position position="61"/>
    </location>
</feature>
<dbReference type="PANTHER" id="PTHR24421">
    <property type="entry name" value="NITRATE/NITRITE SENSOR PROTEIN NARX-RELATED"/>
    <property type="match status" value="1"/>
</dbReference>
<dbReference type="Proteomes" id="UP000010478">
    <property type="component" value="Chromosome"/>
</dbReference>
<dbReference type="InterPro" id="IPR050482">
    <property type="entry name" value="Sensor_HK_TwoCompSys"/>
</dbReference>
<dbReference type="Gene3D" id="1.20.5.1930">
    <property type="match status" value="1"/>
</dbReference>
<dbReference type="InterPro" id="IPR001789">
    <property type="entry name" value="Sig_transdc_resp-reg_receiver"/>
</dbReference>
<dbReference type="EMBL" id="CP003614">
    <property type="protein sequence ID" value="AFZ10185.1"/>
    <property type="molecule type" value="Genomic_DNA"/>
</dbReference>
<dbReference type="InterPro" id="IPR011006">
    <property type="entry name" value="CheY-like_superfamily"/>
</dbReference>
<proteinExistence type="predicted"/>
<dbReference type="OrthoDB" id="447151at2"/>
<evidence type="ECO:0000259" key="5">
    <source>
        <dbReference type="PROSITE" id="PS50110"/>
    </source>
</evidence>
<dbReference type="AlphaFoldDB" id="K9VSI6"/>
<dbReference type="CDD" id="cd19920">
    <property type="entry name" value="REC_PA4781-like"/>
    <property type="match status" value="1"/>
</dbReference>
<organism evidence="6 7">
    <name type="scientific">Phormidium nigroviride PCC 7112</name>
    <dbReference type="NCBI Taxonomy" id="179408"/>
    <lineage>
        <taxon>Bacteria</taxon>
        <taxon>Bacillati</taxon>
        <taxon>Cyanobacteriota</taxon>
        <taxon>Cyanophyceae</taxon>
        <taxon>Oscillatoriophycideae</taxon>
        <taxon>Oscillatoriales</taxon>
        <taxon>Oscillatoriaceae</taxon>
        <taxon>Phormidium</taxon>
    </lineage>
</organism>
<reference evidence="6 7" key="1">
    <citation type="submission" date="2012-05" db="EMBL/GenBank/DDBJ databases">
        <title>Finished chromosome of genome of Oscillatoria sp. PCC 7112.</title>
        <authorList>
            <consortium name="US DOE Joint Genome Institute"/>
            <person name="Gugger M."/>
            <person name="Coursin T."/>
            <person name="Rippka R."/>
            <person name="Tandeau De Marsac N."/>
            <person name="Huntemann M."/>
            <person name="Wei C.-L."/>
            <person name="Han J."/>
            <person name="Detter J.C."/>
            <person name="Han C."/>
            <person name="Tapia R."/>
            <person name="Davenport K."/>
            <person name="Daligault H."/>
            <person name="Erkkila T."/>
            <person name="Gu W."/>
            <person name="Munk A.C.C."/>
            <person name="Teshima H."/>
            <person name="Xu Y."/>
            <person name="Chain P."/>
            <person name="Chen A."/>
            <person name="Krypides N."/>
            <person name="Mavromatis K."/>
            <person name="Markowitz V."/>
            <person name="Szeto E."/>
            <person name="Ivanova N."/>
            <person name="Mikhailova N."/>
            <person name="Ovchinnikova G."/>
            <person name="Pagani I."/>
            <person name="Pati A."/>
            <person name="Goodwin L."/>
            <person name="Peters L."/>
            <person name="Pitluck S."/>
            <person name="Woyke T."/>
            <person name="Kerfeld C."/>
        </authorList>
    </citation>
    <scope>NUCLEOTIDE SEQUENCE [LARGE SCALE GENOMIC DNA]</scope>
    <source>
        <strain evidence="6 7">PCC 7112</strain>
    </source>
</reference>
<dbReference type="Gene3D" id="3.40.50.2300">
    <property type="match status" value="1"/>
</dbReference>
<evidence type="ECO:0000313" key="7">
    <source>
        <dbReference type="Proteomes" id="UP000010478"/>
    </source>
</evidence>
<dbReference type="GO" id="GO:0016020">
    <property type="term" value="C:membrane"/>
    <property type="evidence" value="ECO:0007669"/>
    <property type="project" value="InterPro"/>
</dbReference>
<gene>
    <name evidence="6" type="ORF">Osc7112_5991</name>
</gene>
<dbReference type="eggNOG" id="COG0745">
    <property type="taxonomic scope" value="Bacteria"/>
</dbReference>
<dbReference type="Pfam" id="PF07730">
    <property type="entry name" value="HisKA_3"/>
    <property type="match status" value="1"/>
</dbReference>
<evidence type="ECO:0000256" key="3">
    <source>
        <dbReference type="ARBA" id="ARBA00023012"/>
    </source>
</evidence>
<evidence type="ECO:0000313" key="6">
    <source>
        <dbReference type="EMBL" id="AFZ10185.1"/>
    </source>
</evidence>
<accession>K9VSI6</accession>
<dbReference type="eggNOG" id="COG4585">
    <property type="taxonomic scope" value="Bacteria"/>
</dbReference>
<dbReference type="Pfam" id="PF00072">
    <property type="entry name" value="Response_reg"/>
    <property type="match status" value="1"/>
</dbReference>
<dbReference type="SUPFAM" id="SSF52172">
    <property type="entry name" value="CheY-like"/>
    <property type="match status" value="1"/>
</dbReference>
<name>K9VSI6_9CYAN</name>
<dbReference type="CDD" id="cd16917">
    <property type="entry name" value="HATPase_UhpB-NarQ-NarX-like"/>
    <property type="match status" value="1"/>
</dbReference>
<dbReference type="SMART" id="SM00448">
    <property type="entry name" value="REC"/>
    <property type="match status" value="1"/>
</dbReference>
<dbReference type="STRING" id="179408.Osc7112_5991"/>
<evidence type="ECO:0000256" key="4">
    <source>
        <dbReference type="PROSITE-ProRule" id="PRU00169"/>
    </source>
</evidence>
<dbReference type="SUPFAM" id="SSF55874">
    <property type="entry name" value="ATPase domain of HSP90 chaperone/DNA topoisomerase II/histidine kinase"/>
    <property type="match status" value="1"/>
</dbReference>
<dbReference type="InterPro" id="IPR003594">
    <property type="entry name" value="HATPase_dom"/>
</dbReference>
<keyword evidence="7" id="KW-1185">Reference proteome</keyword>
<dbReference type="GO" id="GO:0000155">
    <property type="term" value="F:phosphorelay sensor kinase activity"/>
    <property type="evidence" value="ECO:0007669"/>
    <property type="project" value="InterPro"/>
</dbReference>
<dbReference type="InterPro" id="IPR011712">
    <property type="entry name" value="Sig_transdc_His_kin_sub3_dim/P"/>
</dbReference>
<dbReference type="KEGG" id="oni:Osc7112_5991"/>
<keyword evidence="2 6" id="KW-0418">Kinase</keyword>
<dbReference type="HOGENOM" id="CLU_000445_114_72_3"/>
<dbReference type="GO" id="GO:0046983">
    <property type="term" value="F:protein dimerization activity"/>
    <property type="evidence" value="ECO:0007669"/>
    <property type="project" value="InterPro"/>
</dbReference>
<keyword evidence="3" id="KW-0902">Two-component regulatory system</keyword>
<feature type="domain" description="Response regulatory" evidence="5">
    <location>
        <begin position="12"/>
        <end position="128"/>
    </location>
</feature>
<evidence type="ECO:0000256" key="2">
    <source>
        <dbReference type="ARBA" id="ARBA00022777"/>
    </source>
</evidence>